<feature type="region of interest" description="Disordered" evidence="1">
    <location>
        <begin position="216"/>
        <end position="259"/>
    </location>
</feature>
<feature type="compositionally biased region" description="Polar residues" evidence="1">
    <location>
        <begin position="1190"/>
        <end position="1200"/>
    </location>
</feature>
<dbReference type="SMART" id="SM00717">
    <property type="entry name" value="SANT"/>
    <property type="match status" value="2"/>
</dbReference>
<feature type="compositionally biased region" description="Polar residues" evidence="1">
    <location>
        <begin position="1022"/>
        <end position="1031"/>
    </location>
</feature>
<dbReference type="OMA" id="LFCEGFC"/>
<feature type="region of interest" description="Disordered" evidence="1">
    <location>
        <begin position="1"/>
        <end position="201"/>
    </location>
</feature>
<feature type="compositionally biased region" description="Low complexity" evidence="1">
    <location>
        <begin position="23"/>
        <end position="47"/>
    </location>
</feature>
<feature type="region of interest" description="Disordered" evidence="1">
    <location>
        <begin position="1002"/>
        <end position="1171"/>
    </location>
</feature>
<protein>
    <submittedName>
        <fullName evidence="4">LAFE_0G03620g1_1</fullName>
    </submittedName>
</protein>
<feature type="domain" description="Myb-like" evidence="2">
    <location>
        <begin position="904"/>
        <end position="954"/>
    </location>
</feature>
<feature type="domain" description="SANT" evidence="3">
    <location>
        <begin position="648"/>
        <end position="700"/>
    </location>
</feature>
<dbReference type="Proteomes" id="UP000190831">
    <property type="component" value="Chromosome G"/>
</dbReference>
<keyword evidence="5" id="KW-1185">Reference proteome</keyword>
<feature type="region of interest" description="Disordered" evidence="1">
    <location>
        <begin position="820"/>
        <end position="844"/>
    </location>
</feature>
<feature type="compositionally biased region" description="Basic and acidic residues" evidence="1">
    <location>
        <begin position="1"/>
        <end position="12"/>
    </location>
</feature>
<feature type="compositionally biased region" description="Low complexity" evidence="1">
    <location>
        <begin position="187"/>
        <end position="196"/>
    </location>
</feature>
<sequence length="1288" mass="144121">MPSSHRLGDKKIYQYAGNPSARHGSVSRGSHPPSSSALSTANSSRTSVASGSAEHDPTNLGSRPSRYDPSSTGRPFTSRKSRASSRYNPDPSPTSPVRRVSSEGLIASSRWSNSGTNLAASSRYNPQAPPTGSTGSHHSYYNSHFGRNRVSSGGEPNEVANANYVSRGSKWRESPSTGNFADHDNYVPTSTTVPTSKPFSHKKYYHYSYHHGNYVPSYSSRYSNKFGKSDRQNSDSGYESSEGSKITESQNEHSLGSSLINSVAQTTRKVEALAATGHQRINLQKNSDSDELRSETEGAPESNGDTDNSPLEHRKPVPMDNQKGIVQTNELEQKTSDMDNHNVLTEAEKQGEQVDKIQPTDQTIMNEGEKDGSAMDKALENVDSFKHNPTINPKDDVTSNAKIISKSPVSTGGTSIASRSHIPADDILYHIKGYKEPLKKIEACIFPMTEPETKLWELKNQTRQQIIAKQFYLLKKPVRNLKEYPFMSENFLIHEQAIKPILLKSISKIKRYEYLRKLQLRSDFLQYDEQWDRKCQKMDEISKNMRMDEVEEQERLQKEQKQKEQEEHDKQALQGRTNSRRRNRADFVDDAEIENVLLQIDPDYKHHQLAARIPPMYISPVDKYSIRYQNVNNLVTDKDAWAKRILLDGIDTFTEREHDLFVDAYLSYPKRFGKISQQMGGLRTPEECVLHYYRTKKQTNYKQLIVEKNKRRKANANRRRKEKEKEKEKERIKDKDSESEKESGREKDRMTESADLSVDENERTVDEVEDETVNQDTSLRSNEGMKQVEIKPTVQAEVPMIVDEEQDLTSVQELANNNEAVYDRKPSEVAGPSQREDLESLESRKRKLQEIEEVTSELPNLQPIAPAMNFNDKDIGMSSGEKLVVRPDGIDKAQQAKKKAKHNDGHHKSSYWSVKETNAFPELLRQYGSQWALISEKLGTKSTTMVRNYFQRNAGQMGWQSLVNGSSMTKDSKDQSVNEEKVATIHATETVPPQQKPLVNFFGQAQTSPGTPTHNMPLENADSFSQQSTPQGLPPPHLPSIQFYSSDQSNKKPPIVSTSSETATKQFEVTSDHSDQHPTVHFAQEVVHHTSGTSSSVSSQAPDSSRRSSIKSLLNNDEEKIDANAKQAPSAINSTQARDSQPSKVIVQELQSSTFSSSSTPSPSINAQKRPNFLSTILNTGMKSHDEQHQTPNDTLTTSRACPVSAPGPMSSLTSDARTLPNLAQPNFYSTTVPPRSAPVRPTEINFANDPLAALAAVASAPEALASLLPASNEEPKSNIDGLGKPQR</sequence>
<dbReference type="PANTHER" id="PTHR13992:SF39">
    <property type="entry name" value="SMRTER, ISOFORM G"/>
    <property type="match status" value="1"/>
</dbReference>
<reference evidence="4 5" key="1">
    <citation type="submission" date="2016-03" db="EMBL/GenBank/DDBJ databases">
        <authorList>
            <person name="Devillers H."/>
        </authorList>
    </citation>
    <scope>NUCLEOTIDE SEQUENCE [LARGE SCALE GENOMIC DNA]</scope>
    <source>
        <strain evidence="4">CBS 6772</strain>
    </source>
</reference>
<dbReference type="SUPFAM" id="SSF46689">
    <property type="entry name" value="Homeodomain-like"/>
    <property type="match status" value="2"/>
</dbReference>
<feature type="compositionally biased region" description="Basic and acidic residues" evidence="1">
    <location>
        <begin position="834"/>
        <end position="843"/>
    </location>
</feature>
<dbReference type="InterPro" id="IPR001005">
    <property type="entry name" value="SANT/Myb"/>
</dbReference>
<feature type="compositionally biased region" description="Low complexity" evidence="1">
    <location>
        <begin position="1089"/>
        <end position="1103"/>
    </location>
</feature>
<feature type="compositionally biased region" description="Low complexity" evidence="1">
    <location>
        <begin position="1152"/>
        <end position="1164"/>
    </location>
</feature>
<name>A0A1G4MH21_LACFM</name>
<feature type="compositionally biased region" description="Polar residues" evidence="1">
    <location>
        <begin position="1130"/>
        <end position="1143"/>
    </location>
</feature>
<dbReference type="FunFam" id="1.10.10.60:FF:000431">
    <property type="entry name" value="Set3C deacetylase complex subunit"/>
    <property type="match status" value="1"/>
</dbReference>
<dbReference type="STRING" id="4955.A0A1G4MH21"/>
<accession>A0A1G4MH21</accession>
<feature type="compositionally biased region" description="Basic and acidic residues" evidence="1">
    <location>
        <begin position="287"/>
        <end position="296"/>
    </location>
</feature>
<dbReference type="GO" id="GO:0006357">
    <property type="term" value="P:regulation of transcription by RNA polymerase II"/>
    <property type="evidence" value="ECO:0007669"/>
    <property type="project" value="TreeGrafter"/>
</dbReference>
<dbReference type="Pfam" id="PF00249">
    <property type="entry name" value="Myb_DNA-binding"/>
    <property type="match status" value="2"/>
</dbReference>
<feature type="compositionally biased region" description="Polar residues" evidence="1">
    <location>
        <begin position="1056"/>
        <end position="1069"/>
    </location>
</feature>
<feature type="compositionally biased region" description="Basic residues" evidence="1">
    <location>
        <begin position="709"/>
        <end position="722"/>
    </location>
</feature>
<dbReference type="PANTHER" id="PTHR13992">
    <property type="entry name" value="NUCLEAR RECEPTOR CO-REPRESSOR RELATED NCOR"/>
    <property type="match status" value="1"/>
</dbReference>
<feature type="region of interest" description="Disordered" evidence="1">
    <location>
        <begin position="275"/>
        <end position="319"/>
    </location>
</feature>
<feature type="region of interest" description="Disordered" evidence="1">
    <location>
        <begin position="704"/>
        <end position="783"/>
    </location>
</feature>
<feature type="region of interest" description="Disordered" evidence="1">
    <location>
        <begin position="1183"/>
        <end position="1217"/>
    </location>
</feature>
<evidence type="ECO:0000313" key="5">
    <source>
        <dbReference type="Proteomes" id="UP000190831"/>
    </source>
</evidence>
<feature type="compositionally biased region" description="Basic and acidic residues" evidence="1">
    <location>
        <begin position="544"/>
        <end position="571"/>
    </location>
</feature>
<evidence type="ECO:0000256" key="1">
    <source>
        <dbReference type="SAM" id="MobiDB-lite"/>
    </source>
</evidence>
<proteinExistence type="predicted"/>
<gene>
    <name evidence="4" type="ORF">LAFE_0G03620G</name>
</gene>
<feature type="region of interest" description="Disordered" evidence="1">
    <location>
        <begin position="544"/>
        <end position="585"/>
    </location>
</feature>
<dbReference type="InterPro" id="IPR051571">
    <property type="entry name" value="N-CoR_corepressor"/>
</dbReference>
<feature type="compositionally biased region" description="Polar residues" evidence="1">
    <location>
        <begin position="1003"/>
        <end position="1014"/>
    </location>
</feature>
<feature type="compositionally biased region" description="Basic and acidic residues" evidence="1">
    <location>
        <begin position="723"/>
        <end position="752"/>
    </location>
</feature>
<evidence type="ECO:0000259" key="3">
    <source>
        <dbReference type="PROSITE" id="PS51293"/>
    </source>
</evidence>
<dbReference type="InterPro" id="IPR017884">
    <property type="entry name" value="SANT_dom"/>
</dbReference>
<dbReference type="OrthoDB" id="10258692at2759"/>
<dbReference type="PROSITE" id="PS51293">
    <property type="entry name" value="SANT"/>
    <property type="match status" value="1"/>
</dbReference>
<dbReference type="Gene3D" id="1.10.10.60">
    <property type="entry name" value="Homeodomain-like"/>
    <property type="match status" value="2"/>
</dbReference>
<evidence type="ECO:0000259" key="2">
    <source>
        <dbReference type="PROSITE" id="PS50090"/>
    </source>
</evidence>
<dbReference type="PROSITE" id="PS50090">
    <property type="entry name" value="MYB_LIKE"/>
    <property type="match status" value="1"/>
</dbReference>
<dbReference type="EMBL" id="LT598486">
    <property type="protein sequence ID" value="SCW03131.1"/>
    <property type="molecule type" value="Genomic_DNA"/>
</dbReference>
<dbReference type="GO" id="GO:0034967">
    <property type="term" value="C:Set3 complex"/>
    <property type="evidence" value="ECO:0007669"/>
    <property type="project" value="TreeGrafter"/>
</dbReference>
<feature type="region of interest" description="Disordered" evidence="1">
    <location>
        <begin position="1268"/>
        <end position="1288"/>
    </location>
</feature>
<dbReference type="InterPro" id="IPR009057">
    <property type="entry name" value="Homeodomain-like_sf"/>
</dbReference>
<dbReference type="CDD" id="cd00167">
    <property type="entry name" value="SANT"/>
    <property type="match status" value="2"/>
</dbReference>
<evidence type="ECO:0000313" key="4">
    <source>
        <dbReference type="EMBL" id="SCW03131.1"/>
    </source>
</evidence>
<feature type="compositionally biased region" description="Polar residues" evidence="1">
    <location>
        <begin position="234"/>
        <end position="259"/>
    </location>
</feature>
<organism evidence="4 5">
    <name type="scientific">Lachancea fermentati</name>
    <name type="common">Zygosaccharomyces fermentati</name>
    <dbReference type="NCBI Taxonomy" id="4955"/>
    <lineage>
        <taxon>Eukaryota</taxon>
        <taxon>Fungi</taxon>
        <taxon>Dikarya</taxon>
        <taxon>Ascomycota</taxon>
        <taxon>Saccharomycotina</taxon>
        <taxon>Saccharomycetes</taxon>
        <taxon>Saccharomycetales</taxon>
        <taxon>Saccharomycetaceae</taxon>
        <taxon>Lachancea</taxon>
    </lineage>
</organism>
<feature type="compositionally biased region" description="Polar residues" evidence="1">
    <location>
        <begin position="109"/>
        <end position="142"/>
    </location>
</feature>